<organism evidence="3 4">
    <name type="scientific">Encephalitozoon hellem</name>
    <name type="common">Microsporidian parasite</name>
    <dbReference type="NCBI Taxonomy" id="27973"/>
    <lineage>
        <taxon>Eukaryota</taxon>
        <taxon>Fungi</taxon>
        <taxon>Fungi incertae sedis</taxon>
        <taxon>Microsporidia</taxon>
        <taxon>Unikaryonidae</taxon>
        <taxon>Encephalitozoon</taxon>
    </lineage>
</organism>
<reference evidence="3 4" key="1">
    <citation type="submission" date="2023-02" db="EMBL/GenBank/DDBJ databases">
        <title>Encephalitozoon hellem ATCC 50451 complete genome.</title>
        <authorList>
            <person name="Mascarenhas dos Santos A.C."/>
            <person name="Julian A.T."/>
            <person name="Pombert J.-F."/>
        </authorList>
    </citation>
    <scope>NUCLEOTIDE SEQUENCE [LARGE SCALE GENOMIC DNA]</scope>
    <source>
        <strain evidence="3 4">ATCC 50451</strain>
    </source>
</reference>
<accession>A0ABY8CJ73</accession>
<keyword evidence="4" id="KW-1185">Reference proteome</keyword>
<sequence length="646" mass="74878">MRWDVFCLVALVYRALCTSLRQEKESDEIKRSIMVVLPLAFLGNTMALQPTISLRNLKTVLSKDAYSVVDYIVRVICMYNFSDVVSVAINDEEIERLFLEEIRKYLKVISGDVLKKCKESSTLYDIVEIVFEEMLEYKENAEGVKMSKLRMIIERELGEKLKVIESLANVEMSEEGRRKYELRKLLNIHIRSFLGILCLEEQWEQRVAVQKIVCSVFKNLYSRLKREQILGIMVEGNIGKQLRPEYANNMDEFSTKMYLEIINVRYDEFLGICNEYDEGVVEEIVKQILLGKDGRSIDRKYAEKVKNMIERRREKERKVEERKKELAERNARKLLEEEERDKAALRRARGGTGKGKGGSRSSRGKGKRSGKRDADNAERTEDVEDVEAPEDVHDEKDVEAPEDVHDEKDVEAPEKEGSGDVEDVVEPYQAVHSYGVHRRVLVWRKDEDSIARWWNESSETRWKNRPPRIIREQKKKHNIMEVLELFRSKYRDCFFKKEKYDVDRVAGRNRWQSVSVARFWECGQDSEKLGIVEIGTFESEGGTEVIYHLLFKEMEKSSIKEVMKIEGDFGVEEMSGESAFHEESLQGRGGGDGWTDDGDSSKDGGSEGMGCLVIRKPPFGFTVEWRGAENEVVRRLTMVPREEVIS</sequence>
<gene>
    <name evidence="3" type="ORF">PFJ87_07g00150</name>
</gene>
<proteinExistence type="inferred from homology"/>
<evidence type="ECO:0000256" key="1">
    <source>
        <dbReference type="ARBA" id="ARBA00009465"/>
    </source>
</evidence>
<feature type="region of interest" description="Disordered" evidence="2">
    <location>
        <begin position="337"/>
        <end position="421"/>
    </location>
</feature>
<feature type="compositionally biased region" description="Basic and acidic residues" evidence="2">
    <location>
        <begin position="371"/>
        <end position="380"/>
    </location>
</feature>
<evidence type="ECO:0000313" key="4">
    <source>
        <dbReference type="Proteomes" id="UP001217963"/>
    </source>
</evidence>
<feature type="compositionally biased region" description="Basic and acidic residues" evidence="2">
    <location>
        <begin position="390"/>
        <end position="418"/>
    </location>
</feature>
<comment type="similarity">
    <text evidence="1">Belongs to the UPF0329 family.</text>
</comment>
<dbReference type="Proteomes" id="UP001217963">
    <property type="component" value="Chromosome VII"/>
</dbReference>
<name>A0ABY8CJ73_ENCHE</name>
<evidence type="ECO:0000313" key="3">
    <source>
        <dbReference type="EMBL" id="WEL38940.1"/>
    </source>
</evidence>
<protein>
    <submittedName>
        <fullName evidence="3">DUF3654 domain-containing protein</fullName>
    </submittedName>
</protein>
<dbReference type="Pfam" id="PF12376">
    <property type="entry name" value="DUF3654"/>
    <property type="match status" value="1"/>
</dbReference>
<dbReference type="Pfam" id="PF07753">
    <property type="entry name" value="DUF1609"/>
    <property type="match status" value="1"/>
</dbReference>
<dbReference type="InterPro" id="IPR022115">
    <property type="entry name" value="DUF3654"/>
</dbReference>
<dbReference type="InterPro" id="IPR011667">
    <property type="entry name" value="UPF0329"/>
</dbReference>
<feature type="region of interest" description="Disordered" evidence="2">
    <location>
        <begin position="580"/>
        <end position="609"/>
    </location>
</feature>
<dbReference type="EMBL" id="CP119068">
    <property type="protein sequence ID" value="WEL38940.1"/>
    <property type="molecule type" value="Genomic_DNA"/>
</dbReference>
<evidence type="ECO:0000256" key="2">
    <source>
        <dbReference type="SAM" id="MobiDB-lite"/>
    </source>
</evidence>